<dbReference type="Proteomes" id="UP000807469">
    <property type="component" value="Unassembled WGS sequence"/>
</dbReference>
<dbReference type="PANTHER" id="PTHR43283">
    <property type="entry name" value="BETA-LACTAMASE-RELATED"/>
    <property type="match status" value="1"/>
</dbReference>
<gene>
    <name evidence="2" type="ORF">BDN70DRAFT_929325</name>
</gene>
<sequence>MVALTDSGKKALDAVVERLDRERKMPGFVLGATTAKEEVYFNSGGNKVVDDPTSDKVGPEAVFWICSMTKLIAHIAALQLIDQGKLTADTPVSEIFPQFANLVIVDNIMFPNPNPNPTFKPATNIMLVKHLLNFSSGLFYPWTQDFGYVAPHAYLGVHDTKDPHAIIYGYGSDLLGFIVEKITVKTLDEYLQENVFKPLNITASFYLTGALRKNLLPLTLRTPEGQMHFWKNQPGTAIIEQDPGKVSHHFGGIGLYTSLRDYLKLLRHLLQILEVKADRPVLTKKAVESLFIGTHNDEGVKNLSMVVNLAFPGQTCQWSSALAATTEDWENRRKKGCAFWSGWAGTHFFIDPRTGVAAVYGTQLLAPTCGNNDPENLKGFVAFEEALYAGLDKN</sequence>
<accession>A0A9P5Z9I1</accession>
<comment type="caution">
    <text evidence="2">The sequence shown here is derived from an EMBL/GenBank/DDBJ whole genome shotgun (WGS) entry which is preliminary data.</text>
</comment>
<dbReference type="EMBL" id="MU155155">
    <property type="protein sequence ID" value="KAF9483311.1"/>
    <property type="molecule type" value="Genomic_DNA"/>
</dbReference>
<protein>
    <submittedName>
        <fullName evidence="2">Beta-lactamase/transpeptidase-like protein</fullName>
    </submittedName>
</protein>
<evidence type="ECO:0000313" key="3">
    <source>
        <dbReference type="Proteomes" id="UP000807469"/>
    </source>
</evidence>
<organism evidence="2 3">
    <name type="scientific">Pholiota conissans</name>
    <dbReference type="NCBI Taxonomy" id="109636"/>
    <lineage>
        <taxon>Eukaryota</taxon>
        <taxon>Fungi</taxon>
        <taxon>Dikarya</taxon>
        <taxon>Basidiomycota</taxon>
        <taxon>Agaricomycotina</taxon>
        <taxon>Agaricomycetes</taxon>
        <taxon>Agaricomycetidae</taxon>
        <taxon>Agaricales</taxon>
        <taxon>Agaricineae</taxon>
        <taxon>Strophariaceae</taxon>
        <taxon>Pholiota</taxon>
    </lineage>
</organism>
<dbReference type="InterPro" id="IPR050789">
    <property type="entry name" value="Diverse_Enzym_Activities"/>
</dbReference>
<dbReference type="InterPro" id="IPR001466">
    <property type="entry name" value="Beta-lactam-related"/>
</dbReference>
<dbReference type="PANTHER" id="PTHR43283:SF3">
    <property type="entry name" value="BETA-LACTAMASE FAMILY PROTEIN (AFU_ORTHOLOGUE AFUA_5G07500)"/>
    <property type="match status" value="1"/>
</dbReference>
<proteinExistence type="predicted"/>
<feature type="domain" description="Beta-lactamase-related" evidence="1">
    <location>
        <begin position="12"/>
        <end position="367"/>
    </location>
</feature>
<dbReference type="Pfam" id="PF00144">
    <property type="entry name" value="Beta-lactamase"/>
    <property type="match status" value="1"/>
</dbReference>
<dbReference type="OrthoDB" id="428260at2759"/>
<evidence type="ECO:0000313" key="2">
    <source>
        <dbReference type="EMBL" id="KAF9483311.1"/>
    </source>
</evidence>
<keyword evidence="3" id="KW-1185">Reference proteome</keyword>
<evidence type="ECO:0000259" key="1">
    <source>
        <dbReference type="Pfam" id="PF00144"/>
    </source>
</evidence>
<dbReference type="Gene3D" id="3.40.710.10">
    <property type="entry name" value="DD-peptidase/beta-lactamase superfamily"/>
    <property type="match status" value="1"/>
</dbReference>
<dbReference type="AlphaFoldDB" id="A0A9P5Z9I1"/>
<reference evidence="2" key="1">
    <citation type="submission" date="2020-11" db="EMBL/GenBank/DDBJ databases">
        <authorList>
            <consortium name="DOE Joint Genome Institute"/>
            <person name="Ahrendt S."/>
            <person name="Riley R."/>
            <person name="Andreopoulos W."/>
            <person name="Labutti K."/>
            <person name="Pangilinan J."/>
            <person name="Ruiz-Duenas F.J."/>
            <person name="Barrasa J.M."/>
            <person name="Sanchez-Garcia M."/>
            <person name="Camarero S."/>
            <person name="Miyauchi S."/>
            <person name="Serrano A."/>
            <person name="Linde D."/>
            <person name="Babiker R."/>
            <person name="Drula E."/>
            <person name="Ayuso-Fernandez I."/>
            <person name="Pacheco R."/>
            <person name="Padilla G."/>
            <person name="Ferreira P."/>
            <person name="Barriuso J."/>
            <person name="Kellner H."/>
            <person name="Castanera R."/>
            <person name="Alfaro M."/>
            <person name="Ramirez L."/>
            <person name="Pisabarro A.G."/>
            <person name="Kuo A."/>
            <person name="Tritt A."/>
            <person name="Lipzen A."/>
            <person name="He G."/>
            <person name="Yan M."/>
            <person name="Ng V."/>
            <person name="Cullen D."/>
            <person name="Martin F."/>
            <person name="Rosso M.-N."/>
            <person name="Henrissat B."/>
            <person name="Hibbett D."/>
            <person name="Martinez A.T."/>
            <person name="Grigoriev I.V."/>
        </authorList>
    </citation>
    <scope>NUCLEOTIDE SEQUENCE</scope>
    <source>
        <strain evidence="2">CIRM-BRFM 674</strain>
    </source>
</reference>
<name>A0A9P5Z9I1_9AGAR</name>
<dbReference type="SUPFAM" id="SSF56601">
    <property type="entry name" value="beta-lactamase/transpeptidase-like"/>
    <property type="match status" value="1"/>
</dbReference>
<dbReference type="InterPro" id="IPR012338">
    <property type="entry name" value="Beta-lactam/transpept-like"/>
</dbReference>